<evidence type="ECO:0000313" key="2">
    <source>
        <dbReference type="Proteomes" id="UP001164803"/>
    </source>
</evidence>
<name>A0ABY6Z5I6_9BACL</name>
<gene>
    <name evidence="1" type="ORF">NZD86_06175</name>
</gene>
<dbReference type="Proteomes" id="UP001164803">
    <property type="component" value="Chromosome"/>
</dbReference>
<proteinExistence type="predicted"/>
<dbReference type="Pfam" id="PF11155">
    <property type="entry name" value="DUF2935"/>
    <property type="match status" value="2"/>
</dbReference>
<keyword evidence="2" id="KW-1185">Reference proteome</keyword>
<protein>
    <submittedName>
        <fullName evidence="1">DUF2935 domain-containing protein</fullName>
    </submittedName>
</protein>
<accession>A0ABY6Z5I6</accession>
<organism evidence="1 2">
    <name type="scientific">Alicyclobacillus dauci</name>
    <dbReference type="NCBI Taxonomy" id="1475485"/>
    <lineage>
        <taxon>Bacteria</taxon>
        <taxon>Bacillati</taxon>
        <taxon>Bacillota</taxon>
        <taxon>Bacilli</taxon>
        <taxon>Bacillales</taxon>
        <taxon>Alicyclobacillaceae</taxon>
        <taxon>Alicyclobacillus</taxon>
    </lineage>
</organism>
<dbReference type="SUPFAM" id="SSF158430">
    <property type="entry name" value="Bacillus cereus metalloprotein-like"/>
    <property type="match status" value="2"/>
</dbReference>
<dbReference type="InterPro" id="IPR021328">
    <property type="entry name" value="CotB-like"/>
</dbReference>
<reference evidence="1" key="1">
    <citation type="submission" date="2022-08" db="EMBL/GenBank/DDBJ databases">
        <title>Alicyclobacillus dauci DSM2870, complete genome.</title>
        <authorList>
            <person name="Wang Q."/>
            <person name="Cai R."/>
            <person name="Wang Z."/>
        </authorList>
    </citation>
    <scope>NUCLEOTIDE SEQUENCE</scope>
    <source>
        <strain evidence="1">DSM 28700</strain>
    </source>
</reference>
<sequence length="269" mass="30991">MTKDYQQTAIFEHRFWLQILGDHARFIRAGLSPTEGGEIAKTNYFIDRFDRLLSMANTIPSTADIVTLNQYALRYAHTLRAFKLHLLRRHLIGKISIALPPTFLNHMLNEIEEYLRILESLCEGTTPPPLNPIHHHLLWLHDAIGHAATIQAEVDPVETRAAERSLQFTKEFEAFYLKSVELAGYLRTQLEDFPALRHFNSQVGMEMKLFTEFLDEIEELRLSKELLGTLEPLLPDHMAREECYYLLKLADVTDVTAHLCDPAKPRVEG</sequence>
<dbReference type="EMBL" id="CP104064">
    <property type="protein sequence ID" value="WAH38072.1"/>
    <property type="molecule type" value="Genomic_DNA"/>
</dbReference>
<dbReference type="Gene3D" id="1.20.1260.120">
    <property type="entry name" value="Protein of unknown function DUF2935"/>
    <property type="match status" value="1"/>
</dbReference>
<evidence type="ECO:0000313" key="1">
    <source>
        <dbReference type="EMBL" id="WAH38072.1"/>
    </source>
</evidence>
<dbReference type="RefSeq" id="WP_268045619.1">
    <property type="nucleotide sequence ID" value="NZ_CP104064.1"/>
</dbReference>